<keyword evidence="8" id="KW-1185">Reference proteome</keyword>
<evidence type="ECO:0000256" key="2">
    <source>
        <dbReference type="PROSITE-ProRule" id="PRU00076"/>
    </source>
</evidence>
<dbReference type="PANTHER" id="PTHR15036">
    <property type="entry name" value="PIKACHURIN-LIKE PROTEIN"/>
    <property type="match status" value="1"/>
</dbReference>
<dbReference type="InterPro" id="IPR000742">
    <property type="entry name" value="EGF"/>
</dbReference>
<reference evidence="7" key="1">
    <citation type="submission" date="2025-08" db="UniProtKB">
        <authorList>
            <consortium name="Ensembl"/>
        </authorList>
    </citation>
    <scope>IDENTIFICATION</scope>
</reference>
<dbReference type="Ensembl" id="ENSPMGT00000016308.1">
    <property type="protein sequence ID" value="ENSPMGP00000015296.1"/>
    <property type="gene ID" value="ENSPMGG00000012531.1"/>
</dbReference>
<evidence type="ECO:0000256" key="3">
    <source>
        <dbReference type="PROSITE-ProRule" id="PRU00122"/>
    </source>
</evidence>
<comment type="caution">
    <text evidence="2">Lacks conserved residue(s) required for the propagation of feature annotation.</text>
</comment>
<keyword evidence="4" id="KW-0472">Membrane</keyword>
<dbReference type="InterPro" id="IPR001791">
    <property type="entry name" value="Laminin_G"/>
</dbReference>
<feature type="domain" description="EGF-like" evidence="6">
    <location>
        <begin position="151"/>
        <end position="189"/>
    </location>
</feature>
<dbReference type="PROSITE" id="PS50025">
    <property type="entry name" value="LAM_G_DOMAIN"/>
    <property type="match status" value="2"/>
</dbReference>
<reference evidence="7" key="2">
    <citation type="submission" date="2025-09" db="UniProtKB">
        <authorList>
            <consortium name="Ensembl"/>
        </authorList>
    </citation>
    <scope>IDENTIFICATION</scope>
</reference>
<dbReference type="Proteomes" id="UP000261520">
    <property type="component" value="Unplaced"/>
</dbReference>
<name>A0A3B4AFM4_9GOBI</name>
<feature type="transmembrane region" description="Helical" evidence="4">
    <location>
        <begin position="400"/>
        <end position="421"/>
    </location>
</feature>
<proteinExistence type="predicted"/>
<feature type="domain" description="Laminin G" evidence="5">
    <location>
        <begin position="199"/>
        <end position="374"/>
    </location>
</feature>
<feature type="disulfide bond" evidence="3">
    <location>
        <begin position="123"/>
        <end position="150"/>
    </location>
</feature>
<dbReference type="AlphaFoldDB" id="A0A3B4AFM4"/>
<dbReference type="InterPro" id="IPR050372">
    <property type="entry name" value="Neurexin-related_CASP"/>
</dbReference>
<dbReference type="Gene3D" id="2.10.25.10">
    <property type="entry name" value="Laminin"/>
    <property type="match status" value="1"/>
</dbReference>
<evidence type="ECO:0008006" key="9">
    <source>
        <dbReference type="Google" id="ProtNLM"/>
    </source>
</evidence>
<evidence type="ECO:0000256" key="4">
    <source>
        <dbReference type="SAM" id="Phobius"/>
    </source>
</evidence>
<dbReference type="SMART" id="SM00282">
    <property type="entry name" value="LamG"/>
    <property type="match status" value="2"/>
</dbReference>
<dbReference type="InterPro" id="IPR013320">
    <property type="entry name" value="ConA-like_dom_sf"/>
</dbReference>
<dbReference type="PANTHER" id="PTHR15036:SF84">
    <property type="entry name" value="CONTACTIN-ASSOCIATED PROTEIN-LIKE 5 ISOFORM X1"/>
    <property type="match status" value="1"/>
</dbReference>
<evidence type="ECO:0000256" key="1">
    <source>
        <dbReference type="ARBA" id="ARBA00023157"/>
    </source>
</evidence>
<dbReference type="SUPFAM" id="SSF49899">
    <property type="entry name" value="Concanavalin A-like lectins/glucanases"/>
    <property type="match status" value="2"/>
</dbReference>
<dbReference type="CDD" id="cd00110">
    <property type="entry name" value="LamG"/>
    <property type="match status" value="2"/>
</dbReference>
<feature type="domain" description="Laminin G" evidence="5">
    <location>
        <begin position="1"/>
        <end position="150"/>
    </location>
</feature>
<evidence type="ECO:0000259" key="5">
    <source>
        <dbReference type="PROSITE" id="PS50025"/>
    </source>
</evidence>
<dbReference type="PROSITE" id="PS50026">
    <property type="entry name" value="EGF_3"/>
    <property type="match status" value="1"/>
</dbReference>
<accession>A0A3B4AFM4</accession>
<protein>
    <recommendedName>
        <fullName evidence="9">Contactin associated protein like 3</fullName>
    </recommendedName>
</protein>
<evidence type="ECO:0000259" key="6">
    <source>
        <dbReference type="PROSITE" id="PS50026"/>
    </source>
</evidence>
<keyword evidence="4" id="KW-0812">Transmembrane</keyword>
<evidence type="ECO:0000313" key="7">
    <source>
        <dbReference type="Ensembl" id="ENSPMGP00000015296.1"/>
    </source>
</evidence>
<keyword evidence="2" id="KW-0245">EGF-like domain</keyword>
<dbReference type="Pfam" id="PF02210">
    <property type="entry name" value="Laminin_G_2"/>
    <property type="match status" value="2"/>
</dbReference>
<organism evidence="7 8">
    <name type="scientific">Periophthalmus magnuspinnatus</name>
    <dbReference type="NCBI Taxonomy" id="409849"/>
    <lineage>
        <taxon>Eukaryota</taxon>
        <taxon>Metazoa</taxon>
        <taxon>Chordata</taxon>
        <taxon>Craniata</taxon>
        <taxon>Vertebrata</taxon>
        <taxon>Euteleostomi</taxon>
        <taxon>Actinopterygii</taxon>
        <taxon>Neopterygii</taxon>
        <taxon>Teleostei</taxon>
        <taxon>Neoteleostei</taxon>
        <taxon>Acanthomorphata</taxon>
        <taxon>Gobiaria</taxon>
        <taxon>Gobiiformes</taxon>
        <taxon>Gobioidei</taxon>
        <taxon>Gobiidae</taxon>
        <taxon>Oxudercinae</taxon>
        <taxon>Periophthalmus</taxon>
    </lineage>
</organism>
<keyword evidence="1 3" id="KW-1015">Disulfide bond</keyword>
<evidence type="ECO:0000313" key="8">
    <source>
        <dbReference type="Proteomes" id="UP000261520"/>
    </source>
</evidence>
<dbReference type="Gene3D" id="2.60.120.200">
    <property type="match status" value="2"/>
</dbReference>
<keyword evidence="4" id="KW-1133">Transmembrane helix</keyword>
<sequence>LQAELASDVSFYFKTSSPSGVFLENLGLKHFIRVELSAPSVVTFSFDVGNGPAVLSVKSPRPLNDRQWHYVRAERNVKEASLHVDQLPLRFRDAPAEGYLRLRLSSQLFVGGTASQQRGFLGCIRTLGVNGVNFDLEERAKMTPGVSSGCPGYCSGSSSLCHNRGRCIEKSSGYICDCSLTAYGGATCDQGLCLIVWLRSAASTDSDSNVKYNNVPVSLTCEDVAFSFSTTAAPAMLLTLNTFSQQYIAVILARNGSLHIWYHLKKNMSPEVLSPSPSDLADGQLHRVRIHRVSGNVYVQVRHNTRVQVGHAHTCPGGTRQEAFGEEVRQAASRGFVGCLSSVQFNHVAPLKAALTSRGSSVVSVRGPLVQSNCGVLADSASHIMTGEARPGHGRLKLDIFVLILFSLTVNRIFDVLCLTLSKCTYLTCRRVTNRK</sequence>